<organism evidence="2 5">
    <name type="scientific">Jejuia pallidilutea</name>
    <dbReference type="NCBI Taxonomy" id="504487"/>
    <lineage>
        <taxon>Bacteria</taxon>
        <taxon>Pseudomonadati</taxon>
        <taxon>Bacteroidota</taxon>
        <taxon>Flavobacteriia</taxon>
        <taxon>Flavobacteriales</taxon>
        <taxon>Flavobacteriaceae</taxon>
        <taxon>Jejuia</taxon>
    </lineage>
</organism>
<dbReference type="RefSeq" id="WP_042243975.1">
    <property type="nucleotide sequence ID" value="NZ_BBNR01000009.1"/>
</dbReference>
<evidence type="ECO:0000313" key="3">
    <source>
        <dbReference type="EMBL" id="GAL70915.1"/>
    </source>
</evidence>
<dbReference type="EMBL" id="BBNR01000009">
    <property type="protein sequence ID" value="GAL67424.1"/>
    <property type="molecule type" value="Genomic_DNA"/>
</dbReference>
<dbReference type="Proteomes" id="UP000029641">
    <property type="component" value="Unassembled WGS sequence"/>
</dbReference>
<dbReference type="OrthoDB" id="1356197at2"/>
<sequence length="168" mass="18211">MRKTLILLICFISFFAGNNKGFSQNNTGCNAELTVEKNRNIKSAGENSTFFTLILKNTTSTNKTYNVSVDKTKQPCKKSDNLTSKGTAVNPDLDVSIQLPDNLTSKTSDTTISINGGDTQKFYVKVDVPAGTPYFTWSCLKVTAKSENCGSGGAETILSVYIPDPSEK</sequence>
<name>A0A090VVY3_9FLAO</name>
<evidence type="ECO:0000256" key="1">
    <source>
        <dbReference type="SAM" id="SignalP"/>
    </source>
</evidence>
<dbReference type="AlphaFoldDB" id="A0A090VVY3"/>
<keyword evidence="6" id="KW-1185">Reference proteome</keyword>
<proteinExistence type="predicted"/>
<gene>
    <name evidence="2" type="ORF">JCM19301_2776</name>
    <name evidence="3" type="ORF">JCM19302_2870</name>
    <name evidence="4" type="ORF">JCM19538_872</name>
</gene>
<accession>A0A090VVY3</accession>
<evidence type="ECO:0000313" key="6">
    <source>
        <dbReference type="Proteomes" id="UP000030184"/>
    </source>
</evidence>
<feature type="chain" id="PRO_5010408301" description="Fn3 domain-containing protein" evidence="1">
    <location>
        <begin position="19"/>
        <end position="168"/>
    </location>
</feature>
<dbReference type="Proteomes" id="UP000029646">
    <property type="component" value="Unassembled WGS sequence"/>
</dbReference>
<feature type="signal peptide" evidence="1">
    <location>
        <begin position="1"/>
        <end position="18"/>
    </location>
</feature>
<keyword evidence="1" id="KW-0732">Signal</keyword>
<dbReference type="Proteomes" id="UP000030184">
    <property type="component" value="Unassembled WGS sequence"/>
</dbReference>
<evidence type="ECO:0000313" key="2">
    <source>
        <dbReference type="EMBL" id="GAL67424.1"/>
    </source>
</evidence>
<evidence type="ECO:0000313" key="5">
    <source>
        <dbReference type="Proteomes" id="UP000029641"/>
    </source>
</evidence>
<dbReference type="EMBL" id="BBNS01000009">
    <property type="protein sequence ID" value="GAL70915.1"/>
    <property type="molecule type" value="Genomic_DNA"/>
</dbReference>
<evidence type="ECO:0008006" key="7">
    <source>
        <dbReference type="Google" id="ProtNLM"/>
    </source>
</evidence>
<protein>
    <recommendedName>
        <fullName evidence="7">Fn3 domain-containing protein</fullName>
    </recommendedName>
</protein>
<dbReference type="EMBL" id="BBNY01000068">
    <property type="protein sequence ID" value="GAL90131.1"/>
    <property type="molecule type" value="Genomic_DNA"/>
</dbReference>
<reference evidence="6" key="1">
    <citation type="journal article" date="2014" name="Genome Announc.">
        <title>Draft Genome Sequence of Marine Flavobacterium Jejuia pallidilutea Strain 11shimoA1 and Pigmentation Mutants.</title>
        <authorList>
            <person name="Takatani N."/>
            <person name="Nakanishi M."/>
            <person name="Meirelles P."/>
            <person name="Mino S."/>
            <person name="Suda W."/>
            <person name="Oshima K."/>
            <person name="Hattori M."/>
            <person name="Ohkuma M."/>
            <person name="Hosokawa M."/>
            <person name="Miyashita K."/>
            <person name="Thompson F.L."/>
            <person name="Niwa A."/>
            <person name="Sawabe T."/>
            <person name="Sawabe T."/>
        </authorList>
    </citation>
    <scope>NUCLEOTIDE SEQUENCE [LARGE SCALE GENOMIC DNA]</scope>
    <source>
        <strain evidence="6">JCM 19538</strain>
    </source>
</reference>
<evidence type="ECO:0000313" key="4">
    <source>
        <dbReference type="EMBL" id="GAL90131.1"/>
    </source>
</evidence>
<comment type="caution">
    <text evidence="2">The sequence shown here is derived from an EMBL/GenBank/DDBJ whole genome shotgun (WGS) entry which is preliminary data.</text>
</comment>
<dbReference type="eggNOG" id="ENOG50336I1">
    <property type="taxonomic scope" value="Bacteria"/>
</dbReference>